<comment type="caution">
    <text evidence="1">The sequence shown here is derived from an EMBL/GenBank/DDBJ whole genome shotgun (WGS) entry which is preliminary data.</text>
</comment>
<accession>A0ABP7HXR4</accession>
<gene>
    <name evidence="1" type="ORF">GCM10022242_05930</name>
</gene>
<keyword evidence="2" id="KW-1185">Reference proteome</keyword>
<dbReference type="EMBL" id="BAABAH010000002">
    <property type="protein sequence ID" value="GAA3805638.1"/>
    <property type="molecule type" value="Genomic_DNA"/>
</dbReference>
<organism evidence="1 2">
    <name type="scientific">Nocardioides panacisoli</name>
    <dbReference type="NCBI Taxonomy" id="627624"/>
    <lineage>
        <taxon>Bacteria</taxon>
        <taxon>Bacillati</taxon>
        <taxon>Actinomycetota</taxon>
        <taxon>Actinomycetes</taxon>
        <taxon>Propionibacteriales</taxon>
        <taxon>Nocardioidaceae</taxon>
        <taxon>Nocardioides</taxon>
    </lineage>
</organism>
<proteinExistence type="predicted"/>
<dbReference type="Proteomes" id="UP001501821">
    <property type="component" value="Unassembled WGS sequence"/>
</dbReference>
<name>A0ABP7HXR4_9ACTN</name>
<sequence length="190" mass="20948">MNLRLVVDSQRLLSAGLAPYAARIDEDRSRRWQIRAETYARVQQQLRDIGGHIGRGELAAGEGANAVARLKALPRDLIVEPRVLAGFQTLFDRIDVRIAYIVEEGVERGAFVQRVQVPRLVEDSGQLVHPVRERFVPVAPSAELPVIATVRSALRPQLEPQPSHPGPSRAGLHAALIHRPADTDRHGLAP</sequence>
<evidence type="ECO:0000313" key="1">
    <source>
        <dbReference type="EMBL" id="GAA3805638.1"/>
    </source>
</evidence>
<reference evidence="2" key="1">
    <citation type="journal article" date="2019" name="Int. J. Syst. Evol. Microbiol.">
        <title>The Global Catalogue of Microorganisms (GCM) 10K type strain sequencing project: providing services to taxonomists for standard genome sequencing and annotation.</title>
        <authorList>
            <consortium name="The Broad Institute Genomics Platform"/>
            <consortium name="The Broad Institute Genome Sequencing Center for Infectious Disease"/>
            <person name="Wu L."/>
            <person name="Ma J."/>
        </authorList>
    </citation>
    <scope>NUCLEOTIDE SEQUENCE [LARGE SCALE GENOMIC DNA]</scope>
    <source>
        <strain evidence="2">JCM 16953</strain>
    </source>
</reference>
<evidence type="ECO:0000313" key="2">
    <source>
        <dbReference type="Proteomes" id="UP001501821"/>
    </source>
</evidence>
<protein>
    <submittedName>
        <fullName evidence="1">Uncharacterized protein</fullName>
    </submittedName>
</protein>